<organism evidence="2 3">
    <name type="scientific">Orchesella cincta</name>
    <name type="common">Springtail</name>
    <name type="synonym">Podura cincta</name>
    <dbReference type="NCBI Taxonomy" id="48709"/>
    <lineage>
        <taxon>Eukaryota</taxon>
        <taxon>Metazoa</taxon>
        <taxon>Ecdysozoa</taxon>
        <taxon>Arthropoda</taxon>
        <taxon>Hexapoda</taxon>
        <taxon>Collembola</taxon>
        <taxon>Entomobryomorpha</taxon>
        <taxon>Entomobryoidea</taxon>
        <taxon>Orchesellidae</taxon>
        <taxon>Orchesellinae</taxon>
        <taxon>Orchesella</taxon>
    </lineage>
</organism>
<dbReference type="Proteomes" id="UP000094527">
    <property type="component" value="Unassembled WGS sequence"/>
</dbReference>
<dbReference type="AlphaFoldDB" id="A0A1D2M4E2"/>
<dbReference type="InterPro" id="IPR016186">
    <property type="entry name" value="C-type_lectin-like/link_sf"/>
</dbReference>
<feature type="domain" description="C-type lectin" evidence="1">
    <location>
        <begin position="24"/>
        <end position="137"/>
    </location>
</feature>
<evidence type="ECO:0000259" key="1">
    <source>
        <dbReference type="PROSITE" id="PS50041"/>
    </source>
</evidence>
<evidence type="ECO:0000313" key="3">
    <source>
        <dbReference type="Proteomes" id="UP000094527"/>
    </source>
</evidence>
<proteinExistence type="predicted"/>
<keyword evidence="3" id="KW-1185">Reference proteome</keyword>
<reference evidence="2 3" key="1">
    <citation type="journal article" date="2016" name="Genome Biol. Evol.">
        <title>Gene Family Evolution Reflects Adaptation to Soil Environmental Stressors in the Genome of the Collembolan Orchesella cincta.</title>
        <authorList>
            <person name="Faddeeva-Vakhrusheva A."/>
            <person name="Derks M.F."/>
            <person name="Anvar S.Y."/>
            <person name="Agamennone V."/>
            <person name="Suring W."/>
            <person name="Smit S."/>
            <person name="van Straalen N.M."/>
            <person name="Roelofs D."/>
        </authorList>
    </citation>
    <scope>NUCLEOTIDE SEQUENCE [LARGE SCALE GENOMIC DNA]</scope>
    <source>
        <tissue evidence="2">Mixed pool</tissue>
    </source>
</reference>
<protein>
    <recommendedName>
        <fullName evidence="1">C-type lectin domain-containing protein</fullName>
    </recommendedName>
</protein>
<dbReference type="CDD" id="cd00037">
    <property type="entry name" value="CLECT"/>
    <property type="match status" value="1"/>
</dbReference>
<dbReference type="SUPFAM" id="SSF56436">
    <property type="entry name" value="C-type lectin-like"/>
    <property type="match status" value="2"/>
</dbReference>
<sequence length="769" mass="88560">MQDESCGRCIDPAGNSCDQYMRRFAATKYWVQKDEYSRTFLQAIDTCTKYGFMMAEIASPGEQHIFESFAINDGGLAYWIGAMIDGGVLKTPDNLALAWQPPVIYGRPDDGEKAVQVYGNGLWLYSLKTEYSLAVCQYPWNHPCLQESLNAVSVTVKPIGNLHDPNNANCDEPFYQKTQFVRTGPNSRYLMPKDLIHVSNIQAYAACRHLGLEPAVVVNLVDWRLLLAVMESKMLYKKGAYFRFALGAFDVHEEGVFVDLNTNTSVTFQAFNLLQRNDYYDELKNCLRKPLLCSSQEDSEEEVSPREFTFVHSDMEPAKFLKFVDESPKRYYFGSYYSYQKTFSEAKRICAANNMQLLDFIKDDVNESKQIIGLIQKLFEHEGVLSRGWGMSWTSGIFPNGYRAGSKFQFENGVEWDFDENEGHWEWLPEWGGVVVQNPQAERCMLLVGGEERRTPLFVRPVVCNLQNYFICYHDKEIPTKKPKVKTTTTPPSSRATGNETVDKIARCNGEPVKISFASGGLTNEEVKELIRDSQKYNFSMEYANGLNIRDESKWRVDHVKGMGWLTQKICPDELVPREYINLLMNFIMIFYHNAKDEKIPEGISAKIWDKMKVMYAKCGEETESIEMRAVGGLAKFYMGQDGDEYPIYIEEETYDSYEYLDYVMEGIWFIHQLTAAACYKTMNSKSRWVTDYHLAFRNDWMDVLKEWWITPAETNYGLLFGDMELQTAIRQGIQDRMFPRPLTLNDMDDRVGMDLNVKTGKVLEILAE</sequence>
<dbReference type="OMA" id="DENEGHW"/>
<name>A0A1D2M4E2_ORCCI</name>
<dbReference type="InterPro" id="IPR016187">
    <property type="entry name" value="CTDL_fold"/>
</dbReference>
<dbReference type="PROSITE" id="PS50041">
    <property type="entry name" value="C_TYPE_LECTIN_2"/>
    <property type="match status" value="1"/>
</dbReference>
<dbReference type="EMBL" id="LJIJ01004699">
    <property type="protein sequence ID" value="ODM87781.1"/>
    <property type="molecule type" value="Genomic_DNA"/>
</dbReference>
<comment type="caution">
    <text evidence="2">The sequence shown here is derived from an EMBL/GenBank/DDBJ whole genome shotgun (WGS) entry which is preliminary data.</text>
</comment>
<accession>A0A1D2M4E2</accession>
<dbReference type="InterPro" id="IPR001304">
    <property type="entry name" value="C-type_lectin-like"/>
</dbReference>
<gene>
    <name evidence="2" type="ORF">Ocin01_18901</name>
</gene>
<dbReference type="Gene3D" id="3.10.100.10">
    <property type="entry name" value="Mannose-Binding Protein A, subunit A"/>
    <property type="match status" value="2"/>
</dbReference>
<evidence type="ECO:0000313" key="2">
    <source>
        <dbReference type="EMBL" id="ODM87781.1"/>
    </source>
</evidence>